<comment type="caution">
    <text evidence="3">The sequence shown here is derived from an EMBL/GenBank/DDBJ whole genome shotgun (WGS) entry which is preliminary data.</text>
</comment>
<name>A0AA88HJ36_ARTSF</name>
<dbReference type="PANTHER" id="PTHR18911:SF5">
    <property type="entry name" value="COILED-COIL DOMAIN-CONTAINING PROTEIN 186"/>
    <property type="match status" value="1"/>
</dbReference>
<proteinExistence type="predicted"/>
<protein>
    <recommendedName>
        <fullName evidence="5">Coiled-coil domain-containing protein 186</fullName>
    </recommendedName>
</protein>
<organism evidence="3 4">
    <name type="scientific">Artemia franciscana</name>
    <name type="common">Brine shrimp</name>
    <name type="synonym">Artemia sanfranciscana</name>
    <dbReference type="NCBI Taxonomy" id="6661"/>
    <lineage>
        <taxon>Eukaryota</taxon>
        <taxon>Metazoa</taxon>
        <taxon>Ecdysozoa</taxon>
        <taxon>Arthropoda</taxon>
        <taxon>Crustacea</taxon>
        <taxon>Branchiopoda</taxon>
        <taxon>Anostraca</taxon>
        <taxon>Artemiidae</taxon>
        <taxon>Artemia</taxon>
    </lineage>
</organism>
<feature type="coiled-coil region" evidence="1">
    <location>
        <begin position="41"/>
        <end position="167"/>
    </location>
</feature>
<evidence type="ECO:0000313" key="3">
    <source>
        <dbReference type="EMBL" id="KAK2705832.1"/>
    </source>
</evidence>
<feature type="coiled-coil region" evidence="1">
    <location>
        <begin position="316"/>
        <end position="402"/>
    </location>
</feature>
<dbReference type="AlphaFoldDB" id="A0AA88HJ36"/>
<dbReference type="Proteomes" id="UP001187531">
    <property type="component" value="Unassembled WGS sequence"/>
</dbReference>
<feature type="coiled-coil region" evidence="1">
    <location>
        <begin position="445"/>
        <end position="522"/>
    </location>
</feature>
<dbReference type="InterPro" id="IPR038830">
    <property type="entry name" value="CCDC186"/>
</dbReference>
<accession>A0AA88HJ36</accession>
<dbReference type="GO" id="GO:0099518">
    <property type="term" value="P:vesicle cytoskeletal trafficking"/>
    <property type="evidence" value="ECO:0007669"/>
    <property type="project" value="TreeGrafter"/>
</dbReference>
<reference evidence="3" key="1">
    <citation type="submission" date="2023-07" db="EMBL/GenBank/DDBJ databases">
        <title>Chromosome-level genome assembly of Artemia franciscana.</title>
        <authorList>
            <person name="Jo E."/>
        </authorList>
    </citation>
    <scope>NUCLEOTIDE SEQUENCE</scope>
    <source>
        <tissue evidence="3">Whole body</tissue>
    </source>
</reference>
<gene>
    <name evidence="3" type="ORF">QYM36_015994</name>
</gene>
<feature type="coiled-coil region" evidence="1">
    <location>
        <begin position="603"/>
        <end position="630"/>
    </location>
</feature>
<evidence type="ECO:0000256" key="2">
    <source>
        <dbReference type="SAM" id="MobiDB-lite"/>
    </source>
</evidence>
<evidence type="ECO:0000256" key="1">
    <source>
        <dbReference type="SAM" id="Coils"/>
    </source>
</evidence>
<dbReference type="GO" id="GO:0005802">
    <property type="term" value="C:trans-Golgi network"/>
    <property type="evidence" value="ECO:0007669"/>
    <property type="project" value="TreeGrafter"/>
</dbReference>
<sequence>MDDPSIVHEKDDNSSPAEDIDGKTEIHPVCEEPETSSALFYRALLDEYEIAKDELHKLREENRQIIEDKDAILQRHQSQIDDRDRQIASLVKEKCDIQNSEIRVRSELKQQVDVLKRHLAAATKEKEAIVVKYAQREHGALKLELQIETLEKRLADSSRERDSLLMKIKNLNGDKSLTCQLIDQKCAELLAVRRDLATVKDELSSRDNRLKMSEAKLKEERDANREMKSRLELLSHRIKEQKDDFDLKIKDMQEVLKNYKSAEENKTVMAEEERIEHQAKVIVENQYKQNELSQYKLLLKSFESLKEQENARTEELKLVRSQVENSKDECQKLTNTIVSLNEEITQINLKNSGLRNELQKMESVKLELEKEKERANDLEADIKNLNEIIQHLREELAVSCDREAEALAFSEKLTEANVELRSTLTVTEGKVQQMVSEHDAIMEKAHCLEKDLVSYKNQLEEETSKRLEETQILAVKLAEKTLQLDSKKKEIDELKGEIAIIKKKQSASIKEMGKELNRLRRRGEHTESIHSNGEVVSLGSRTSSTGSLNTTGLSIEVPRQSSPSPLSLNGVAPEENGHIMNFDDLEDKQQFFIDKILKLQRGNARKTEKVEFLEEHVKSLTEEIKKKNKILTSYFLKEEAGGLSSERSDKVKLSQAKKLAAIEMAKHGGVMASLYSSRVTDNSMSLELSLEINRKLQALLEDTLLKNITLKG</sequence>
<evidence type="ECO:0008006" key="5">
    <source>
        <dbReference type="Google" id="ProtNLM"/>
    </source>
</evidence>
<feature type="compositionally biased region" description="Basic and acidic residues" evidence="2">
    <location>
        <begin position="1"/>
        <end position="13"/>
    </location>
</feature>
<dbReference type="EMBL" id="JAVRJZ010000020">
    <property type="protein sequence ID" value="KAK2705832.1"/>
    <property type="molecule type" value="Genomic_DNA"/>
</dbReference>
<dbReference type="PANTHER" id="PTHR18911">
    <property type="entry name" value="CTCL TUMOR ANTIGEN HD-CL-01"/>
    <property type="match status" value="1"/>
</dbReference>
<feature type="coiled-coil region" evidence="1">
    <location>
        <begin position="210"/>
        <end position="272"/>
    </location>
</feature>
<keyword evidence="4" id="KW-1185">Reference proteome</keyword>
<feature type="region of interest" description="Disordered" evidence="2">
    <location>
        <begin position="1"/>
        <end position="27"/>
    </location>
</feature>
<evidence type="ECO:0000313" key="4">
    <source>
        <dbReference type="Proteomes" id="UP001187531"/>
    </source>
</evidence>
<keyword evidence="1" id="KW-0175">Coiled coil</keyword>
<dbReference type="GO" id="GO:0031267">
    <property type="term" value="F:small GTPase binding"/>
    <property type="evidence" value="ECO:0007669"/>
    <property type="project" value="TreeGrafter"/>
</dbReference>